<dbReference type="InterPro" id="IPR029044">
    <property type="entry name" value="Nucleotide-diphossugar_trans"/>
</dbReference>
<dbReference type="GO" id="GO:0008376">
    <property type="term" value="F:acetylgalactosaminyltransferase activity"/>
    <property type="evidence" value="ECO:0007669"/>
    <property type="project" value="TreeGrafter"/>
</dbReference>
<dbReference type="PANTHER" id="PTHR15046:SF2">
    <property type="entry name" value="BETA-1,4 N-ACETYLGALACTOSAMINYLTRANSFERASE 2"/>
    <property type="match status" value="1"/>
</dbReference>
<dbReference type="Pfam" id="PF00535">
    <property type="entry name" value="Glycos_transf_2"/>
    <property type="match status" value="1"/>
</dbReference>
<sequence length="436" mass="49408">MSSVLLMVPEVPGPCQCPQGSVLLKEKISKEEFDQLFERRKKEYEKHKNRSTSVLSQVLLAPANSPLQFPIQGVSVLPLKSRLIPGLAVYAEEKRDYKVSLKGSKGVFSVNSLITDVTVSGDTTDHLSVQSNSLSALNKALSSVSYKSTVYEIHTGDLVSFSFENYKAVFPIEIRQPQMPVMFDMGTDINSQVTITVKTFLRYNQLNILLSSIRKFYPTMTVVIADDSLEPEKIQGDHIQHYIMPPSQGWFAGRNLAISQVTTKYFLWVDDDFLFTEETQIEKMLEIMEAVPRLDVVGGSVGSNRFPFTLHFEAGDEDEGGCLDARLNTKQQTLPGFPQCSLVNGVVNFFLARTDSAQRARFDPILKRVAHPEFFMDGLGSLMVASCGGPRIAHQSPSETDRRYAHFRHPNYTEDMMLKYKLYYYKHNLKCIRRWR</sequence>
<gene>
    <name evidence="2" type="ORF">KC01_LOCUS35310</name>
</gene>
<protein>
    <recommendedName>
        <fullName evidence="1">Glycosyltransferase 2-like domain-containing protein</fullName>
    </recommendedName>
</protein>
<name>A0AAV2M4Y8_KNICA</name>
<reference evidence="2 3" key="1">
    <citation type="submission" date="2024-04" db="EMBL/GenBank/DDBJ databases">
        <authorList>
            <person name="Waldvogel A.-M."/>
            <person name="Schoenle A."/>
        </authorList>
    </citation>
    <scope>NUCLEOTIDE SEQUENCE [LARGE SCALE GENOMIC DNA]</scope>
</reference>
<evidence type="ECO:0000259" key="1">
    <source>
        <dbReference type="Pfam" id="PF00535"/>
    </source>
</evidence>
<dbReference type="PANTHER" id="PTHR15046">
    <property type="entry name" value="GLYCO_TRANS_2-LIKE DOMAIN-CONTAINING PROTEIN"/>
    <property type="match status" value="1"/>
</dbReference>
<dbReference type="EMBL" id="OZ035828">
    <property type="protein sequence ID" value="CAL1608364.1"/>
    <property type="molecule type" value="Genomic_DNA"/>
</dbReference>
<dbReference type="CDD" id="cd00761">
    <property type="entry name" value="Glyco_tranf_GTA_type"/>
    <property type="match status" value="1"/>
</dbReference>
<keyword evidence="3" id="KW-1185">Reference proteome</keyword>
<dbReference type="GO" id="GO:0019276">
    <property type="term" value="P:UDP-N-acetylgalactosamine metabolic process"/>
    <property type="evidence" value="ECO:0007669"/>
    <property type="project" value="TreeGrafter"/>
</dbReference>
<dbReference type="Gene3D" id="3.90.550.10">
    <property type="entry name" value="Spore Coat Polysaccharide Biosynthesis Protein SpsA, Chain A"/>
    <property type="match status" value="1"/>
</dbReference>
<evidence type="ECO:0000313" key="2">
    <source>
        <dbReference type="EMBL" id="CAL1608364.1"/>
    </source>
</evidence>
<feature type="domain" description="Glycosyltransferase 2-like" evidence="1">
    <location>
        <begin position="195"/>
        <end position="305"/>
    </location>
</feature>
<organism evidence="2 3">
    <name type="scientific">Knipowitschia caucasica</name>
    <name type="common">Caucasian dwarf goby</name>
    <name type="synonym">Pomatoschistus caucasicus</name>
    <dbReference type="NCBI Taxonomy" id="637954"/>
    <lineage>
        <taxon>Eukaryota</taxon>
        <taxon>Metazoa</taxon>
        <taxon>Chordata</taxon>
        <taxon>Craniata</taxon>
        <taxon>Vertebrata</taxon>
        <taxon>Euteleostomi</taxon>
        <taxon>Actinopterygii</taxon>
        <taxon>Neopterygii</taxon>
        <taxon>Teleostei</taxon>
        <taxon>Neoteleostei</taxon>
        <taxon>Acanthomorphata</taxon>
        <taxon>Gobiaria</taxon>
        <taxon>Gobiiformes</taxon>
        <taxon>Gobioidei</taxon>
        <taxon>Gobiidae</taxon>
        <taxon>Gobiinae</taxon>
        <taxon>Knipowitschia</taxon>
    </lineage>
</organism>
<dbReference type="InterPro" id="IPR001173">
    <property type="entry name" value="Glyco_trans_2-like"/>
</dbReference>
<accession>A0AAV2M4Y8</accession>
<dbReference type="AlphaFoldDB" id="A0AAV2M4Y8"/>
<evidence type="ECO:0000313" key="3">
    <source>
        <dbReference type="Proteomes" id="UP001497482"/>
    </source>
</evidence>
<dbReference type="Proteomes" id="UP001497482">
    <property type="component" value="Chromosome 6"/>
</dbReference>
<dbReference type="GO" id="GO:0006047">
    <property type="term" value="P:UDP-N-acetylglucosamine metabolic process"/>
    <property type="evidence" value="ECO:0007669"/>
    <property type="project" value="TreeGrafter"/>
</dbReference>
<dbReference type="SUPFAM" id="SSF53448">
    <property type="entry name" value="Nucleotide-diphospho-sugar transferases"/>
    <property type="match status" value="1"/>
</dbReference>
<proteinExistence type="predicted"/>